<dbReference type="GO" id="GO:0005739">
    <property type="term" value="C:mitochondrion"/>
    <property type="evidence" value="ECO:0007669"/>
    <property type="project" value="TreeGrafter"/>
</dbReference>
<dbReference type="SUPFAM" id="SSF55681">
    <property type="entry name" value="Class II aaRS and biotin synthetases"/>
    <property type="match status" value="1"/>
</dbReference>
<dbReference type="AlphaFoldDB" id="A0A4P9W2G1"/>
<keyword evidence="3" id="KW-0436">Ligase</keyword>
<dbReference type="GO" id="GO:0006435">
    <property type="term" value="P:threonyl-tRNA aminoacylation"/>
    <property type="evidence" value="ECO:0007669"/>
    <property type="project" value="InterPro"/>
</dbReference>
<keyword evidence="8" id="KW-0648">Protein biosynthesis</keyword>
<evidence type="ECO:0000313" key="14">
    <source>
        <dbReference type="Proteomes" id="UP000269721"/>
    </source>
</evidence>
<dbReference type="Gene3D" id="3.30.930.10">
    <property type="entry name" value="Bira Bifunctional Protein, Domain 2"/>
    <property type="match status" value="1"/>
</dbReference>
<evidence type="ECO:0000256" key="1">
    <source>
        <dbReference type="ARBA" id="ARBA00008226"/>
    </source>
</evidence>
<dbReference type="PANTHER" id="PTHR11451:SF44">
    <property type="entry name" value="THREONINE--TRNA LIGASE, CHLOROPLASTIC_MITOCHONDRIAL 2"/>
    <property type="match status" value="1"/>
</dbReference>
<comment type="similarity">
    <text evidence="1">Belongs to the class-II aminoacyl-tRNA synthetase family.</text>
</comment>
<dbReference type="Pfam" id="PF00587">
    <property type="entry name" value="tRNA-synt_2b"/>
    <property type="match status" value="1"/>
</dbReference>
<dbReference type="OrthoDB" id="5423599at2759"/>
<dbReference type="EC" id="6.1.1.3" evidence="2"/>
<dbReference type="InterPro" id="IPR006195">
    <property type="entry name" value="aa-tRNA-synth_II"/>
</dbReference>
<keyword evidence="5" id="KW-0547">Nucleotide-binding</keyword>
<evidence type="ECO:0000256" key="8">
    <source>
        <dbReference type="ARBA" id="ARBA00022917"/>
    </source>
</evidence>
<keyword evidence="6" id="KW-0862">Zinc</keyword>
<dbReference type="EMBL" id="KZ998195">
    <property type="protein sequence ID" value="RKO86439.1"/>
    <property type="molecule type" value="Genomic_DNA"/>
</dbReference>
<dbReference type="FunFam" id="3.30.930.10:FF:000002">
    <property type="entry name" value="Threonine--tRNA ligase"/>
    <property type="match status" value="1"/>
</dbReference>
<dbReference type="Proteomes" id="UP000269721">
    <property type="component" value="Unassembled WGS sequence"/>
</dbReference>
<dbReference type="PROSITE" id="PS50862">
    <property type="entry name" value="AA_TRNA_LIGASE_II"/>
    <property type="match status" value="1"/>
</dbReference>
<evidence type="ECO:0000256" key="3">
    <source>
        <dbReference type="ARBA" id="ARBA00022598"/>
    </source>
</evidence>
<keyword evidence="14" id="KW-1185">Reference proteome</keyword>
<evidence type="ECO:0000256" key="9">
    <source>
        <dbReference type="ARBA" id="ARBA00023146"/>
    </source>
</evidence>
<keyword evidence="7" id="KW-0067">ATP-binding</keyword>
<dbReference type="InterPro" id="IPR036621">
    <property type="entry name" value="Anticodon-bd_dom_sf"/>
</dbReference>
<feature type="domain" description="Aminoacyl-transfer RNA synthetases class-II family profile" evidence="12">
    <location>
        <begin position="1"/>
        <end position="175"/>
    </location>
</feature>
<dbReference type="PRINTS" id="PR01047">
    <property type="entry name" value="TRNASYNTHTHR"/>
</dbReference>
<feature type="non-terminal residue" evidence="13">
    <location>
        <position position="1"/>
    </location>
</feature>
<evidence type="ECO:0000256" key="6">
    <source>
        <dbReference type="ARBA" id="ARBA00022833"/>
    </source>
</evidence>
<evidence type="ECO:0000313" key="13">
    <source>
        <dbReference type="EMBL" id="RKO86439.1"/>
    </source>
</evidence>
<proteinExistence type="inferred from homology"/>
<dbReference type="InterPro" id="IPR002320">
    <property type="entry name" value="Thr-tRNA-ligase_IIa"/>
</dbReference>
<dbReference type="Gene3D" id="3.40.50.800">
    <property type="entry name" value="Anticodon-binding domain"/>
    <property type="match status" value="1"/>
</dbReference>
<sequence>PFPRNEASGALTGLTRVRKFHQDDAHIFCTPSQISTEIHSTLRFIDSVYSTLGFPSYDLVLSTRPTSFIGSPLTWDEAESALRTALDATGRSWTTDAGGGAFYGPKIDVLVKDAMGRTHQTATVQLDFQLPQRFNLEYVDADAQRKTPVIIHRAALGSVERIMAVLIEHWAGRWPFWISPRQAVVCPVDHQWAPYAERVWRELGGETATAVDAAADVGGGRPRTFYVDLDASDRSLPKRIRDAQEAQYNFMLIVGEREVADGTVSV</sequence>
<dbReference type="InterPro" id="IPR045864">
    <property type="entry name" value="aa-tRNA-synth_II/BPL/LPL"/>
</dbReference>
<keyword evidence="9" id="KW-0030">Aminoacyl-tRNA synthetase</keyword>
<dbReference type="InterPro" id="IPR002314">
    <property type="entry name" value="aa-tRNA-synt_IIb"/>
</dbReference>
<reference evidence="14" key="1">
    <citation type="journal article" date="2018" name="Nat. Microbiol.">
        <title>Leveraging single-cell genomics to expand the fungal tree of life.</title>
        <authorList>
            <person name="Ahrendt S.R."/>
            <person name="Quandt C.A."/>
            <person name="Ciobanu D."/>
            <person name="Clum A."/>
            <person name="Salamov A."/>
            <person name="Andreopoulos B."/>
            <person name="Cheng J.F."/>
            <person name="Woyke T."/>
            <person name="Pelin A."/>
            <person name="Henrissat B."/>
            <person name="Reynolds N.K."/>
            <person name="Benny G.L."/>
            <person name="Smith M.E."/>
            <person name="James T.Y."/>
            <person name="Grigoriev I.V."/>
        </authorList>
    </citation>
    <scope>NUCLEOTIDE SEQUENCE [LARGE SCALE GENOMIC DNA]</scope>
</reference>
<dbReference type="GO" id="GO:0005524">
    <property type="term" value="F:ATP binding"/>
    <property type="evidence" value="ECO:0007669"/>
    <property type="project" value="UniProtKB-KW"/>
</dbReference>
<evidence type="ECO:0000256" key="5">
    <source>
        <dbReference type="ARBA" id="ARBA00022741"/>
    </source>
</evidence>
<evidence type="ECO:0000256" key="7">
    <source>
        <dbReference type="ARBA" id="ARBA00022840"/>
    </source>
</evidence>
<evidence type="ECO:0000256" key="2">
    <source>
        <dbReference type="ARBA" id="ARBA00013163"/>
    </source>
</evidence>
<keyword evidence="4" id="KW-0479">Metal-binding</keyword>
<name>A0A4P9W2G1_9FUNG</name>
<dbReference type="PANTHER" id="PTHR11451">
    <property type="entry name" value="THREONINE-TRNA LIGASE"/>
    <property type="match status" value="1"/>
</dbReference>
<evidence type="ECO:0000259" key="12">
    <source>
        <dbReference type="PROSITE" id="PS50862"/>
    </source>
</evidence>
<evidence type="ECO:0000256" key="10">
    <source>
        <dbReference type="ARBA" id="ARBA00031900"/>
    </source>
</evidence>
<protein>
    <recommendedName>
        <fullName evidence="2">threonine--tRNA ligase</fullName>
        <ecNumber evidence="2">6.1.1.3</ecNumber>
    </recommendedName>
    <alternativeName>
        <fullName evidence="10">Threonyl-tRNA synthetase</fullName>
    </alternativeName>
</protein>
<dbReference type="GO" id="GO:0046872">
    <property type="term" value="F:metal ion binding"/>
    <property type="evidence" value="ECO:0007669"/>
    <property type="project" value="UniProtKB-KW"/>
</dbReference>
<organism evidence="13 14">
    <name type="scientific">Blyttiomyces helicus</name>
    <dbReference type="NCBI Taxonomy" id="388810"/>
    <lineage>
        <taxon>Eukaryota</taxon>
        <taxon>Fungi</taxon>
        <taxon>Fungi incertae sedis</taxon>
        <taxon>Chytridiomycota</taxon>
        <taxon>Chytridiomycota incertae sedis</taxon>
        <taxon>Chytridiomycetes</taxon>
        <taxon>Chytridiomycetes incertae sedis</taxon>
        <taxon>Blyttiomyces</taxon>
    </lineage>
</organism>
<evidence type="ECO:0000256" key="4">
    <source>
        <dbReference type="ARBA" id="ARBA00022723"/>
    </source>
</evidence>
<dbReference type="GO" id="GO:0004829">
    <property type="term" value="F:threonine-tRNA ligase activity"/>
    <property type="evidence" value="ECO:0007669"/>
    <property type="project" value="UniProtKB-EC"/>
</dbReference>
<dbReference type="Pfam" id="PF03129">
    <property type="entry name" value="HGTP_anticodon"/>
    <property type="match status" value="1"/>
</dbReference>
<accession>A0A4P9W2G1</accession>
<gene>
    <name evidence="13" type="ORF">BDK51DRAFT_10225</name>
</gene>
<dbReference type="SUPFAM" id="SSF52954">
    <property type="entry name" value="Class II aaRS ABD-related"/>
    <property type="match status" value="1"/>
</dbReference>
<dbReference type="InterPro" id="IPR004154">
    <property type="entry name" value="Anticodon-bd"/>
</dbReference>
<comment type="catalytic activity">
    <reaction evidence="11">
        <text>tRNA(Thr) + L-threonine + ATP = L-threonyl-tRNA(Thr) + AMP + diphosphate + H(+)</text>
        <dbReference type="Rhea" id="RHEA:24624"/>
        <dbReference type="Rhea" id="RHEA-COMP:9670"/>
        <dbReference type="Rhea" id="RHEA-COMP:9704"/>
        <dbReference type="ChEBI" id="CHEBI:15378"/>
        <dbReference type="ChEBI" id="CHEBI:30616"/>
        <dbReference type="ChEBI" id="CHEBI:33019"/>
        <dbReference type="ChEBI" id="CHEBI:57926"/>
        <dbReference type="ChEBI" id="CHEBI:78442"/>
        <dbReference type="ChEBI" id="CHEBI:78534"/>
        <dbReference type="ChEBI" id="CHEBI:456215"/>
        <dbReference type="EC" id="6.1.1.3"/>
    </reaction>
</comment>
<evidence type="ECO:0000256" key="11">
    <source>
        <dbReference type="ARBA" id="ARBA00049515"/>
    </source>
</evidence>
<feature type="non-terminal residue" evidence="13">
    <location>
        <position position="266"/>
    </location>
</feature>